<gene>
    <name evidence="2" type="ORF">ENL21_05285</name>
</gene>
<dbReference type="EMBL" id="DRTD01000390">
    <property type="protein sequence ID" value="HHE55174.1"/>
    <property type="molecule type" value="Genomic_DNA"/>
</dbReference>
<proteinExistence type="predicted"/>
<feature type="transmembrane region" description="Helical" evidence="1">
    <location>
        <begin position="6"/>
        <end position="26"/>
    </location>
</feature>
<reference evidence="2" key="1">
    <citation type="journal article" date="2020" name="mSystems">
        <title>Genome- and Community-Level Interaction Insights into Carbon Utilization and Element Cycling Functions of Hydrothermarchaeota in Hydrothermal Sediment.</title>
        <authorList>
            <person name="Zhou Z."/>
            <person name="Liu Y."/>
            <person name="Xu W."/>
            <person name="Pan J."/>
            <person name="Luo Z.H."/>
            <person name="Li M."/>
        </authorList>
    </citation>
    <scope>NUCLEOTIDE SEQUENCE [LARGE SCALE GENOMIC DNA]</scope>
    <source>
        <strain evidence="2">HyVt-76</strain>
    </source>
</reference>
<comment type="caution">
    <text evidence="2">The sequence shown here is derived from an EMBL/GenBank/DDBJ whole genome shotgun (WGS) entry which is preliminary data.</text>
</comment>
<name>A0A7V5H3I0_CALAY</name>
<keyword evidence="1" id="KW-1133">Transmembrane helix</keyword>
<keyword evidence="1" id="KW-0472">Membrane</keyword>
<keyword evidence="1" id="KW-0812">Transmembrane</keyword>
<dbReference type="AlphaFoldDB" id="A0A7V5H3I0"/>
<sequence>MLDLLTILLGAFVILLIVQIVALVRIRQMIVRLRSMLRVIAPILQRHHDIQNARKVNMRICQFCKFRQTYIKATSHGDDDFYYLCKIRNKEVDLTDTCKHFQLETDF</sequence>
<accession>A0A7V5H3I0</accession>
<organism evidence="2">
    <name type="scientific">Caldithrix abyssi</name>
    <dbReference type="NCBI Taxonomy" id="187145"/>
    <lineage>
        <taxon>Bacteria</taxon>
        <taxon>Pseudomonadati</taxon>
        <taxon>Calditrichota</taxon>
        <taxon>Calditrichia</taxon>
        <taxon>Calditrichales</taxon>
        <taxon>Calditrichaceae</taxon>
        <taxon>Caldithrix</taxon>
    </lineage>
</organism>
<evidence type="ECO:0000256" key="1">
    <source>
        <dbReference type="SAM" id="Phobius"/>
    </source>
</evidence>
<dbReference type="Proteomes" id="UP000886111">
    <property type="component" value="Unassembled WGS sequence"/>
</dbReference>
<evidence type="ECO:0000313" key="2">
    <source>
        <dbReference type="EMBL" id="HHE55174.1"/>
    </source>
</evidence>
<protein>
    <submittedName>
        <fullName evidence="2">Uncharacterized protein</fullName>
    </submittedName>
</protein>